<keyword evidence="3 7" id="KW-0812">Transmembrane</keyword>
<dbReference type="Pfam" id="PF26002">
    <property type="entry name" value="Beta-barrel_AprE"/>
    <property type="match status" value="1"/>
</dbReference>
<evidence type="ECO:0000256" key="6">
    <source>
        <dbReference type="SAM" id="Coils"/>
    </source>
</evidence>
<comment type="similarity">
    <text evidence="2">Belongs to the membrane fusion protein (MFP) (TC 8.A.1) family.</text>
</comment>
<proteinExistence type="inferred from homology"/>
<evidence type="ECO:0000256" key="4">
    <source>
        <dbReference type="ARBA" id="ARBA00022989"/>
    </source>
</evidence>
<dbReference type="PRINTS" id="PR01490">
    <property type="entry name" value="RTXTOXIND"/>
</dbReference>
<reference evidence="9 10" key="1">
    <citation type="submission" date="2015-09" db="EMBL/GenBank/DDBJ databases">
        <title>Identification and resolution of microdiversity through metagenomic sequencing of parallel consortia.</title>
        <authorList>
            <person name="Nelson W.C."/>
            <person name="Romine M.F."/>
            <person name="Lindemann S.R."/>
        </authorList>
    </citation>
    <scope>NUCLEOTIDE SEQUENCE [LARGE SCALE GENOMIC DNA]</scope>
    <source>
        <strain evidence="9">Ana</strain>
    </source>
</reference>
<dbReference type="AlphaFoldDB" id="A0A0P8C4I9"/>
<comment type="subcellular location">
    <subcellularLocation>
        <location evidence="1">Membrane</location>
        <topology evidence="1">Single-pass membrane protein</topology>
    </subcellularLocation>
</comment>
<keyword evidence="6" id="KW-0175">Coiled coil</keyword>
<evidence type="ECO:0000256" key="5">
    <source>
        <dbReference type="ARBA" id="ARBA00023136"/>
    </source>
</evidence>
<dbReference type="Proteomes" id="UP000050465">
    <property type="component" value="Unassembled WGS sequence"/>
</dbReference>
<dbReference type="EMBL" id="LJZR01000005">
    <property type="protein sequence ID" value="KPQ36553.1"/>
    <property type="molecule type" value="Genomic_DNA"/>
</dbReference>
<feature type="coiled-coil region" evidence="6">
    <location>
        <begin position="246"/>
        <end position="280"/>
    </location>
</feature>
<keyword evidence="4 7" id="KW-1133">Transmembrane helix</keyword>
<sequence>MANPFINSSLEPIGTDDFLPPVNWWVTIGSWFVVFVLGGAIVASFFVKYRTTVNAPAIIRPIGESRLVQSILPGTVVKIAAAENETVTKGSVIAYLDTSSLDAKAAQLLANFDQGQLKLEQLKVQMATMDRQITAEADQAQRTVAASAADFEQIRRSQQDRTVAAQSDVLEARAQVELAAQEVQSYSQLVDSGAVSRLQLAGKEAALKTAQARTARLESALNPSSGDVSAAQQKIAQAQASGVATLARLQQSRQELAQQALNIQEQLQNTEQEIAQVMLSLENSVVRSPIDGVLYELSVRNIGQVLTAGETIAKVIPAETAIHIKAMIPVQEINKIDIGMPAQMHVSACPFSQYGTLPGKVSAISPDTVTQQPAIQTRTATAANKSFYSVLIQAKVPTLASTTGNTECTLQPGVEGRVTIISREETVITFLRRKAALMPQI</sequence>
<dbReference type="STRING" id="1666911.HLUCCA11_05155"/>
<dbReference type="PANTHER" id="PTHR30386">
    <property type="entry name" value="MEMBRANE FUSION SUBUNIT OF EMRAB-TOLC MULTIDRUG EFFLUX PUMP"/>
    <property type="match status" value="1"/>
</dbReference>
<gene>
    <name evidence="9" type="ORF">HLUCCA11_05155</name>
</gene>
<evidence type="ECO:0000256" key="2">
    <source>
        <dbReference type="ARBA" id="ARBA00009477"/>
    </source>
</evidence>
<name>A0A0P8C4I9_9CYAN</name>
<dbReference type="PANTHER" id="PTHR30386:SF26">
    <property type="entry name" value="TRANSPORT PROTEIN COMB"/>
    <property type="match status" value="1"/>
</dbReference>
<keyword evidence="5 7" id="KW-0472">Membrane</keyword>
<organism evidence="9 10">
    <name type="scientific">Phormidesmis priestleyi Ana</name>
    <dbReference type="NCBI Taxonomy" id="1666911"/>
    <lineage>
        <taxon>Bacteria</taxon>
        <taxon>Bacillati</taxon>
        <taxon>Cyanobacteriota</taxon>
        <taxon>Cyanophyceae</taxon>
        <taxon>Leptolyngbyales</taxon>
        <taxon>Leptolyngbyaceae</taxon>
        <taxon>Phormidesmis</taxon>
    </lineage>
</organism>
<accession>A0A0P8C4I9</accession>
<evidence type="ECO:0000313" key="10">
    <source>
        <dbReference type="Proteomes" id="UP000050465"/>
    </source>
</evidence>
<dbReference type="InterPro" id="IPR050739">
    <property type="entry name" value="MFP"/>
</dbReference>
<protein>
    <submittedName>
        <fullName evidence="9">HlyD family secretion protein</fullName>
    </submittedName>
</protein>
<comment type="caution">
    <text evidence="9">The sequence shown here is derived from an EMBL/GenBank/DDBJ whole genome shotgun (WGS) entry which is preliminary data.</text>
</comment>
<evidence type="ECO:0000256" key="1">
    <source>
        <dbReference type="ARBA" id="ARBA00004167"/>
    </source>
</evidence>
<evidence type="ECO:0000256" key="7">
    <source>
        <dbReference type="SAM" id="Phobius"/>
    </source>
</evidence>
<feature type="domain" description="AprE-like beta-barrel" evidence="8">
    <location>
        <begin position="324"/>
        <end position="421"/>
    </location>
</feature>
<feature type="transmembrane region" description="Helical" evidence="7">
    <location>
        <begin position="24"/>
        <end position="47"/>
    </location>
</feature>
<dbReference type="GO" id="GO:0016020">
    <property type="term" value="C:membrane"/>
    <property type="evidence" value="ECO:0007669"/>
    <property type="project" value="UniProtKB-SubCell"/>
</dbReference>
<evidence type="ECO:0000256" key="3">
    <source>
        <dbReference type="ARBA" id="ARBA00022692"/>
    </source>
</evidence>
<dbReference type="InterPro" id="IPR058982">
    <property type="entry name" value="Beta-barrel_AprE"/>
</dbReference>
<evidence type="ECO:0000313" key="9">
    <source>
        <dbReference type="EMBL" id="KPQ36553.1"/>
    </source>
</evidence>
<dbReference type="Gene3D" id="2.40.30.170">
    <property type="match status" value="1"/>
</dbReference>
<evidence type="ECO:0000259" key="8">
    <source>
        <dbReference type="Pfam" id="PF26002"/>
    </source>
</evidence>